<dbReference type="InterPro" id="IPR006668">
    <property type="entry name" value="Mg_transptr_MgtE_intracell_dom"/>
</dbReference>
<accession>A0A268FFT3</accession>
<dbReference type="AlphaFoldDB" id="A0A268FFT3"/>
<reference evidence="1 2" key="1">
    <citation type="submission" date="2017-07" db="EMBL/GenBank/DDBJ databases">
        <title>Isolation and whole genome analysis of endospore-forming bacteria from heroin.</title>
        <authorList>
            <person name="Kalinowski J."/>
            <person name="Ahrens B."/>
            <person name="Al-Dilaimi A."/>
            <person name="Winkler A."/>
            <person name="Wibberg D."/>
            <person name="Schleenbecker U."/>
            <person name="Ruckert C."/>
            <person name="Wolfel R."/>
            <person name="Grass G."/>
        </authorList>
    </citation>
    <scope>NUCLEOTIDE SEQUENCE [LARGE SCALE GENOMIC DNA]</scope>
    <source>
        <strain evidence="1 2">7521-2</strain>
    </source>
</reference>
<proteinExistence type="predicted"/>
<evidence type="ECO:0000313" key="2">
    <source>
        <dbReference type="Proteomes" id="UP000216961"/>
    </source>
</evidence>
<dbReference type="RefSeq" id="WP_095329188.1">
    <property type="nucleotide sequence ID" value="NZ_CP026031.1"/>
</dbReference>
<evidence type="ECO:0000313" key="1">
    <source>
        <dbReference type="EMBL" id="PAD84241.1"/>
    </source>
</evidence>
<dbReference type="KEGG" id="bcir:C2I06_03500"/>
<sequence>MENSWEEKKKPFNIFQRFLMVAVIPTIFAIIVLVLLLMYSGADVAEKGKELLNAIPFLSEEKKSTDKLLENNKNTISSLQTKLKERDKEIKSLESQLENSENRFQSANSEKEKLQSELQSLQSAQEETKKAMNEIVKTYETMSPKNAAAILSEMSEKEAMKILGELKPAKLASVLEKMEPPVASKYTELLSKSAKASQ</sequence>
<protein>
    <submittedName>
        <fullName evidence="1">Uncharacterized protein</fullName>
    </submittedName>
</protein>
<gene>
    <name evidence="1" type="ORF">CHH57_04935</name>
</gene>
<comment type="caution">
    <text evidence="1">The sequence shown here is derived from an EMBL/GenBank/DDBJ whole genome shotgun (WGS) entry which is preliminary data.</text>
</comment>
<dbReference type="Gene3D" id="1.20.5.340">
    <property type="match status" value="1"/>
</dbReference>
<organism evidence="1 2">
    <name type="scientific">Niallia circulans</name>
    <name type="common">Bacillus circulans</name>
    <dbReference type="NCBI Taxonomy" id="1397"/>
    <lineage>
        <taxon>Bacteria</taxon>
        <taxon>Bacillati</taxon>
        <taxon>Bacillota</taxon>
        <taxon>Bacilli</taxon>
        <taxon>Bacillales</taxon>
        <taxon>Bacillaceae</taxon>
        <taxon>Niallia</taxon>
    </lineage>
</organism>
<dbReference type="SUPFAM" id="SSF158791">
    <property type="entry name" value="MgtE N-terminal domain-like"/>
    <property type="match status" value="1"/>
</dbReference>
<dbReference type="SUPFAM" id="SSF57997">
    <property type="entry name" value="Tropomyosin"/>
    <property type="match status" value="1"/>
</dbReference>
<dbReference type="Pfam" id="PF03448">
    <property type="entry name" value="MgtE_N"/>
    <property type="match status" value="1"/>
</dbReference>
<name>A0A268FFT3_NIACI</name>
<dbReference type="EMBL" id="NPBQ01000030">
    <property type="protein sequence ID" value="PAD84241.1"/>
    <property type="molecule type" value="Genomic_DNA"/>
</dbReference>
<dbReference type="Proteomes" id="UP000216961">
    <property type="component" value="Unassembled WGS sequence"/>
</dbReference>